<dbReference type="Gene3D" id="3.30.70.1070">
    <property type="entry name" value="Sporulation related repeat"/>
    <property type="match status" value="2"/>
</dbReference>
<organism evidence="4 5">
    <name type="scientific">Geomobilimonas luticola</name>
    <dbReference type="NCBI Taxonomy" id="1114878"/>
    <lineage>
        <taxon>Bacteria</taxon>
        <taxon>Pseudomonadati</taxon>
        <taxon>Thermodesulfobacteriota</taxon>
        <taxon>Desulfuromonadia</taxon>
        <taxon>Geobacterales</taxon>
        <taxon>Geobacteraceae</taxon>
        <taxon>Geomobilimonas</taxon>
    </lineage>
</organism>
<feature type="transmembrane region" description="Helical" evidence="2">
    <location>
        <begin position="20"/>
        <end position="41"/>
    </location>
</feature>
<evidence type="ECO:0000259" key="3">
    <source>
        <dbReference type="PROSITE" id="PS51724"/>
    </source>
</evidence>
<proteinExistence type="predicted"/>
<feature type="region of interest" description="Disordered" evidence="1">
    <location>
        <begin position="163"/>
        <end position="203"/>
    </location>
</feature>
<dbReference type="Pfam" id="PF05036">
    <property type="entry name" value="SPOR"/>
    <property type="match status" value="2"/>
</dbReference>
<dbReference type="InterPro" id="IPR007730">
    <property type="entry name" value="SPOR-like_dom"/>
</dbReference>
<feature type="compositionally biased region" description="Low complexity" evidence="1">
    <location>
        <begin position="96"/>
        <end position="117"/>
    </location>
</feature>
<evidence type="ECO:0000313" key="4">
    <source>
        <dbReference type="EMBL" id="MBT0654046.1"/>
    </source>
</evidence>
<feature type="domain" description="SPOR" evidence="3">
    <location>
        <begin position="284"/>
        <end position="362"/>
    </location>
</feature>
<name>A0ABS5SHI5_9BACT</name>
<dbReference type="RefSeq" id="WP_214176057.1">
    <property type="nucleotide sequence ID" value="NZ_JAHCVK010000007.1"/>
</dbReference>
<reference evidence="4 5" key="1">
    <citation type="submission" date="2021-05" db="EMBL/GenBank/DDBJ databases">
        <title>The draft genome of Geobacter luticola JCM 17780.</title>
        <authorList>
            <person name="Xu Z."/>
            <person name="Masuda Y."/>
            <person name="Itoh H."/>
            <person name="Senoo K."/>
        </authorList>
    </citation>
    <scope>NUCLEOTIDE SEQUENCE [LARGE SCALE GENOMIC DNA]</scope>
    <source>
        <strain evidence="4 5">JCM 17780</strain>
    </source>
</reference>
<keyword evidence="2" id="KW-0472">Membrane</keyword>
<feature type="region of interest" description="Disordered" evidence="1">
    <location>
        <begin position="96"/>
        <end position="131"/>
    </location>
</feature>
<feature type="region of interest" description="Disordered" evidence="1">
    <location>
        <begin position="54"/>
        <end position="84"/>
    </location>
</feature>
<evidence type="ECO:0000256" key="2">
    <source>
        <dbReference type="SAM" id="Phobius"/>
    </source>
</evidence>
<dbReference type="Proteomes" id="UP000756860">
    <property type="component" value="Unassembled WGS sequence"/>
</dbReference>
<dbReference type="PRINTS" id="PR01217">
    <property type="entry name" value="PRICHEXTENSN"/>
</dbReference>
<protein>
    <submittedName>
        <fullName evidence="4">SPOR domain-containing protein</fullName>
    </submittedName>
</protein>
<dbReference type="SUPFAM" id="SSF110997">
    <property type="entry name" value="Sporulation related repeat"/>
    <property type="match status" value="2"/>
</dbReference>
<evidence type="ECO:0000256" key="1">
    <source>
        <dbReference type="SAM" id="MobiDB-lite"/>
    </source>
</evidence>
<accession>A0ABS5SHI5</accession>
<dbReference type="PROSITE" id="PS51724">
    <property type="entry name" value="SPOR"/>
    <property type="match status" value="1"/>
</dbReference>
<dbReference type="EMBL" id="JAHCVK010000007">
    <property type="protein sequence ID" value="MBT0654046.1"/>
    <property type="molecule type" value="Genomic_DNA"/>
</dbReference>
<keyword evidence="2" id="KW-0812">Transmembrane</keyword>
<sequence>MFGFRKSSTDEKATDGEKGSSQQILLLVLVLLLAVFGYLYFFTGIIKPRVEAPAPPPPAQVKQPIPARPDAGGAGPAAGNAAAPAAPDAKAAAVTPAGAPATAPSTPAAGTPAAKPVAVPPAPAAAPSAKPAAATPAKPAAVAAAKPAAVAAAKPAAVAAAKPAAKQPAPPAKSAKAEPSAAKKPAPAAAPQKAATTKPAKATKDVVKPATGAYTLAIGEYVVGKSADMVQAKLKKLGIGPVVRTKAKRSEPMNRLYLASYDSHQAADTALANLKNATPDGFILPENGKYAVYAGSYYNEGKAAVEQDRLYEKGYKLVMKKTTAPVPVARLTAGRYASKDEAVKDIARLKKQGIAAHVVKAGK</sequence>
<gene>
    <name evidence="4" type="ORF">KI810_13330</name>
</gene>
<keyword evidence="5" id="KW-1185">Reference proteome</keyword>
<feature type="compositionally biased region" description="Low complexity" evidence="1">
    <location>
        <begin position="60"/>
        <end position="84"/>
    </location>
</feature>
<feature type="compositionally biased region" description="Low complexity" evidence="1">
    <location>
        <begin position="163"/>
        <end position="200"/>
    </location>
</feature>
<comment type="caution">
    <text evidence="4">The sequence shown here is derived from an EMBL/GenBank/DDBJ whole genome shotgun (WGS) entry which is preliminary data.</text>
</comment>
<keyword evidence="2" id="KW-1133">Transmembrane helix</keyword>
<dbReference type="InterPro" id="IPR036680">
    <property type="entry name" value="SPOR-like_sf"/>
</dbReference>
<evidence type="ECO:0000313" key="5">
    <source>
        <dbReference type="Proteomes" id="UP000756860"/>
    </source>
</evidence>